<name>V5GFB4_BYSSN</name>
<dbReference type="EMBL" id="BAUL01000309">
    <property type="protein sequence ID" value="GAD99647.1"/>
    <property type="molecule type" value="Genomic_DNA"/>
</dbReference>
<reference evidence="3" key="1">
    <citation type="journal article" date="2014" name="Genome Announc.">
        <title>Draft genome sequence of the formaldehyde-resistant fungus Byssochlamys spectabilis No. 5 (anamorph Paecilomyces variotii No. 5) (NBRC109023).</title>
        <authorList>
            <person name="Oka T."/>
            <person name="Ekino K."/>
            <person name="Fukuda K."/>
            <person name="Nomura Y."/>
        </authorList>
    </citation>
    <scope>NUCLEOTIDE SEQUENCE [LARGE SCALE GENOMIC DNA]</scope>
    <source>
        <strain evidence="3">No. 5 / NBRC 109023</strain>
    </source>
</reference>
<feature type="compositionally biased region" description="Polar residues" evidence="1">
    <location>
        <begin position="387"/>
        <end position="404"/>
    </location>
</feature>
<sequence length="505" mass="55488">MSPGRVIEHTDQDRHLETLARGFDALLVTVQILSCKEQELQRKLKYSYEEYLKLAHRHPEEPIEDVNFVADKIINGDSASPEGPQTMQDMVRTLQRSGNVDDRALDAIKQGWESFEWVLQQEDNDSGLRVRSNPCLIAASARRPSALEKDFTTNGVQGTLRCPFAKPNEKPVSINGTSNPSKGPNGDMCGNDEALDPLKLERSQDKVSSPTTSRSSAARCPIRYLDQHSPEEIAQYFENHKHEIPRSHAVCIRRYQRDSQSIRQLDAKYGSLVNMIQGLGVKHQVFLPGQSRTSGQGSSSASAERVERWAEDVSSKSGRPPTLTPVEEEGRTENDDDRTSRFERPLREVRVGESPSRPWGIPVPLSHPTPPSAIQSPSATVPEPSDKGSSSKGQVESTLANPSFASPAPNDTPGRPAGRCPFHIPKQSTTAPVEDASRPQESMPNEKTAAPEDPATGPHTVTPDMMRSSSPAPAQMVFNGPVFFGYSAEQTIALMQQLGNFNGPK</sequence>
<feature type="compositionally biased region" description="Basic and acidic residues" evidence="1">
    <location>
        <begin position="328"/>
        <end position="351"/>
    </location>
</feature>
<proteinExistence type="predicted"/>
<feature type="region of interest" description="Disordered" evidence="1">
    <location>
        <begin position="162"/>
        <end position="222"/>
    </location>
</feature>
<dbReference type="Proteomes" id="UP000018001">
    <property type="component" value="Unassembled WGS sequence"/>
</dbReference>
<dbReference type="AlphaFoldDB" id="V5GFB4"/>
<feature type="compositionally biased region" description="Basic and acidic residues" evidence="1">
    <location>
        <begin position="196"/>
        <end position="205"/>
    </location>
</feature>
<dbReference type="HOGENOM" id="CLU_027370_1_0_1"/>
<protein>
    <submittedName>
        <fullName evidence="2">Uncharacterized protein</fullName>
    </submittedName>
</protein>
<dbReference type="eggNOG" id="ENOG502SHR2">
    <property type="taxonomic scope" value="Eukaryota"/>
</dbReference>
<gene>
    <name evidence="2" type="ORF">PVAR5_8369</name>
</gene>
<dbReference type="OrthoDB" id="5343576at2759"/>
<keyword evidence="3" id="KW-1185">Reference proteome</keyword>
<evidence type="ECO:0000313" key="3">
    <source>
        <dbReference type="Proteomes" id="UP000018001"/>
    </source>
</evidence>
<feature type="region of interest" description="Disordered" evidence="1">
    <location>
        <begin position="289"/>
        <end position="473"/>
    </location>
</feature>
<accession>V5GFB4</accession>
<organism evidence="2 3">
    <name type="scientific">Byssochlamys spectabilis (strain No. 5 / NBRC 109023)</name>
    <name type="common">Paecilomyces variotii</name>
    <dbReference type="NCBI Taxonomy" id="1356009"/>
    <lineage>
        <taxon>Eukaryota</taxon>
        <taxon>Fungi</taxon>
        <taxon>Dikarya</taxon>
        <taxon>Ascomycota</taxon>
        <taxon>Pezizomycotina</taxon>
        <taxon>Eurotiomycetes</taxon>
        <taxon>Eurotiomycetidae</taxon>
        <taxon>Eurotiales</taxon>
        <taxon>Thermoascaceae</taxon>
        <taxon>Paecilomyces</taxon>
    </lineage>
</organism>
<evidence type="ECO:0000313" key="2">
    <source>
        <dbReference type="EMBL" id="GAD99647.1"/>
    </source>
</evidence>
<feature type="compositionally biased region" description="Low complexity" evidence="1">
    <location>
        <begin position="289"/>
        <end position="303"/>
    </location>
</feature>
<feature type="compositionally biased region" description="Low complexity" evidence="1">
    <location>
        <begin position="208"/>
        <end position="219"/>
    </location>
</feature>
<comment type="caution">
    <text evidence="2">The sequence shown here is derived from an EMBL/GenBank/DDBJ whole genome shotgun (WGS) entry which is preliminary data.</text>
</comment>
<evidence type="ECO:0000256" key="1">
    <source>
        <dbReference type="SAM" id="MobiDB-lite"/>
    </source>
</evidence>
<dbReference type="InParanoid" id="V5GFB4"/>
<feature type="compositionally biased region" description="Basic and acidic residues" evidence="1">
    <location>
        <begin position="304"/>
        <end position="314"/>
    </location>
</feature>